<evidence type="ECO:0000313" key="8">
    <source>
        <dbReference type="EMBL" id="MDN3686530.1"/>
    </source>
</evidence>
<dbReference type="Proteomes" id="UP001236663">
    <property type="component" value="Unassembled WGS sequence"/>
</dbReference>
<evidence type="ECO:0000256" key="3">
    <source>
        <dbReference type="ARBA" id="ARBA00022475"/>
    </source>
</evidence>
<dbReference type="PANTHER" id="PTHR30250">
    <property type="entry name" value="PST FAMILY PREDICTED COLANIC ACID TRANSPORTER"/>
    <property type="match status" value="1"/>
</dbReference>
<feature type="transmembrane region" description="Helical" evidence="7">
    <location>
        <begin position="277"/>
        <end position="301"/>
    </location>
</feature>
<evidence type="ECO:0000256" key="1">
    <source>
        <dbReference type="ARBA" id="ARBA00004651"/>
    </source>
</evidence>
<keyword evidence="6 7" id="KW-0472">Membrane</keyword>
<evidence type="ECO:0000256" key="6">
    <source>
        <dbReference type="ARBA" id="ARBA00023136"/>
    </source>
</evidence>
<gene>
    <name evidence="8" type="ORF">QWZ15_01705</name>
</gene>
<comment type="caution">
    <text evidence="8">The sequence shown here is derived from an EMBL/GenBank/DDBJ whole genome shotgun (WGS) entry which is preliminary data.</text>
</comment>
<feature type="transmembrane region" description="Helical" evidence="7">
    <location>
        <begin position="66"/>
        <end position="87"/>
    </location>
</feature>
<feature type="transmembrane region" description="Helical" evidence="7">
    <location>
        <begin position="430"/>
        <end position="448"/>
    </location>
</feature>
<dbReference type="Pfam" id="PF13440">
    <property type="entry name" value="Polysacc_synt_3"/>
    <property type="match status" value="1"/>
</dbReference>
<feature type="transmembrane region" description="Helical" evidence="7">
    <location>
        <begin position="337"/>
        <end position="356"/>
    </location>
</feature>
<feature type="transmembrane region" description="Helical" evidence="7">
    <location>
        <begin position="99"/>
        <end position="121"/>
    </location>
</feature>
<keyword evidence="4 7" id="KW-0812">Transmembrane</keyword>
<evidence type="ECO:0000313" key="9">
    <source>
        <dbReference type="Proteomes" id="UP001236663"/>
    </source>
</evidence>
<evidence type="ECO:0000256" key="7">
    <source>
        <dbReference type="SAM" id="Phobius"/>
    </source>
</evidence>
<feature type="transmembrane region" description="Helical" evidence="7">
    <location>
        <begin position="5"/>
        <end position="23"/>
    </location>
</feature>
<evidence type="ECO:0000256" key="5">
    <source>
        <dbReference type="ARBA" id="ARBA00022989"/>
    </source>
</evidence>
<comment type="similarity">
    <text evidence="2">Belongs to the polysaccharide synthase family.</text>
</comment>
<keyword evidence="9" id="KW-1185">Reference proteome</keyword>
<feature type="transmembrane region" description="Helical" evidence="7">
    <location>
        <begin position="307"/>
        <end position="330"/>
    </location>
</feature>
<dbReference type="CDD" id="cd13127">
    <property type="entry name" value="MATE_tuaB_like"/>
    <property type="match status" value="1"/>
</dbReference>
<reference evidence="9" key="1">
    <citation type="journal article" date="2019" name="Int. J. Syst. Evol. Microbiol.">
        <title>The Global Catalogue of Microorganisms (GCM) 10K type strain sequencing project: providing services to taxonomists for standard genome sequencing and annotation.</title>
        <authorList>
            <consortium name="The Broad Institute Genomics Platform"/>
            <consortium name="The Broad Institute Genome Sequencing Center for Infectious Disease"/>
            <person name="Wu L."/>
            <person name="Ma J."/>
        </authorList>
    </citation>
    <scope>NUCLEOTIDE SEQUENCE [LARGE SCALE GENOMIC DNA]</scope>
    <source>
        <strain evidence="9">CECT 7706</strain>
    </source>
</reference>
<feature type="transmembrane region" description="Helical" evidence="7">
    <location>
        <begin position="29"/>
        <end position="54"/>
    </location>
</feature>
<keyword evidence="3" id="KW-1003">Cell membrane</keyword>
<dbReference type="InterPro" id="IPR050833">
    <property type="entry name" value="Poly_Biosynth_Transport"/>
</dbReference>
<feature type="transmembrane region" description="Helical" evidence="7">
    <location>
        <begin position="368"/>
        <end position="389"/>
    </location>
</feature>
<evidence type="ECO:0000256" key="2">
    <source>
        <dbReference type="ARBA" id="ARBA00007430"/>
    </source>
</evidence>
<feature type="transmembrane region" description="Helical" evidence="7">
    <location>
        <begin position="133"/>
        <end position="150"/>
    </location>
</feature>
<proteinExistence type="inferred from homology"/>
<organism evidence="8 9">
    <name type="scientific">Cyclobacterium jeungdonense</name>
    <dbReference type="NCBI Taxonomy" id="708087"/>
    <lineage>
        <taxon>Bacteria</taxon>
        <taxon>Pseudomonadati</taxon>
        <taxon>Bacteroidota</taxon>
        <taxon>Cytophagia</taxon>
        <taxon>Cytophagales</taxon>
        <taxon>Cyclobacteriaceae</taxon>
        <taxon>Cyclobacterium</taxon>
    </lineage>
</organism>
<dbReference type="EMBL" id="JAUFQS010000003">
    <property type="protein sequence ID" value="MDN3686530.1"/>
    <property type="molecule type" value="Genomic_DNA"/>
</dbReference>
<protein>
    <submittedName>
        <fullName evidence="8">Lipopolysaccharide biosynthesis protein</fullName>
    </submittedName>
</protein>
<accession>A0ABT8C153</accession>
<sequence length="468" mass="52072">MLNQIVSQIIFVAFGIYLARILGPEAYGLVGMITVFSGFANLFVDFGFSSAIIYDPKLTQNKISSVFWLNLLIGVFIYIIFFFSSPLLAEFYNLEELEVLTKVVTISLIINSLSGVPNSLITKSIRFKNIIRASWISTIISYAVAFYLAFQGFGVWSLVFQTLILSVLNLIFVWKIASFKPSFYFSSKDIKSLISYGSGIAGTNLLGYLTRNLDNLLVGKFLGESSLGIYARSYSLMMLPLKNISSIFTKVLFPAFSKIQNQPDVIAFYYLKSTKTIALFSFPLMFGFFAVAEEFVLLFLGKDWVEAIAIIKMLSILGAVQSVLTLNGVIYNSLGKAITAFKVTLVLNLILIPSWLIGMKLNGLNGLVLAYLLVGTLGSIPILSIALRLINLTVIDQFKNLFYIIIGSLAIIISCSVFDLVFTFPMIYNLILKTIVGGFIFLLIIVPIEKEFLVEIYNMLLAKNTSKN</sequence>
<dbReference type="PANTHER" id="PTHR30250:SF10">
    <property type="entry name" value="LIPOPOLYSACCHARIDE BIOSYNTHESIS PROTEIN WZXC"/>
    <property type="match status" value="1"/>
</dbReference>
<feature type="transmembrane region" description="Helical" evidence="7">
    <location>
        <begin position="401"/>
        <end position="424"/>
    </location>
</feature>
<keyword evidence="5 7" id="KW-1133">Transmembrane helix</keyword>
<feature type="transmembrane region" description="Helical" evidence="7">
    <location>
        <begin position="156"/>
        <end position="177"/>
    </location>
</feature>
<name>A0ABT8C153_9BACT</name>
<evidence type="ECO:0000256" key="4">
    <source>
        <dbReference type="ARBA" id="ARBA00022692"/>
    </source>
</evidence>
<comment type="subcellular location">
    <subcellularLocation>
        <location evidence="1">Cell membrane</location>
        <topology evidence="1">Multi-pass membrane protein</topology>
    </subcellularLocation>
</comment>